<comment type="caution">
    <text evidence="2">The sequence shown here is derived from an EMBL/GenBank/DDBJ whole genome shotgun (WGS) entry which is preliminary data.</text>
</comment>
<reference evidence="2 3" key="1">
    <citation type="journal article" date="2024" name="G3 (Bethesda)">
        <title>Genome assembly of Hibiscus sabdariffa L. provides insights into metabolisms of medicinal natural products.</title>
        <authorList>
            <person name="Kim T."/>
        </authorList>
    </citation>
    <scope>NUCLEOTIDE SEQUENCE [LARGE SCALE GENOMIC DNA]</scope>
    <source>
        <strain evidence="2">TK-2024</strain>
        <tissue evidence="2">Old leaves</tissue>
    </source>
</reference>
<sequence length="243" mass="27465">MDLLSGKMKLIEQNVSDEDFLVMPTPTMPSSDSLPTDSLDTFDTSVTLPSSDSLDSSNVSIFPPIVSSPQISSPIVSSPTDSSGSGTVDSSNPNNVSPNIPFAPLFSFYIKSYGSYCPSNLTRVFPLLKFACTRIKRIRRWRKGLKTWFSIHMYNNTQSRERSRGECMGSWLFLELRQQLNSFMDLITCCNGLRLYQFVGPGFIPPNYCLLPYGSRPALQQPEILLQLYSWMLRNRRQEETVD</sequence>
<name>A0ABR2A5G8_9ROSI</name>
<proteinExistence type="predicted"/>
<evidence type="ECO:0000313" key="3">
    <source>
        <dbReference type="Proteomes" id="UP001396334"/>
    </source>
</evidence>
<feature type="region of interest" description="Disordered" evidence="1">
    <location>
        <begin position="70"/>
        <end position="94"/>
    </location>
</feature>
<dbReference type="Proteomes" id="UP001396334">
    <property type="component" value="Unassembled WGS sequence"/>
</dbReference>
<accession>A0ABR2A5G8</accession>
<dbReference type="EMBL" id="JBBPBN010000362">
    <property type="protein sequence ID" value="KAK8488114.1"/>
    <property type="molecule type" value="Genomic_DNA"/>
</dbReference>
<organism evidence="2 3">
    <name type="scientific">Hibiscus sabdariffa</name>
    <name type="common">roselle</name>
    <dbReference type="NCBI Taxonomy" id="183260"/>
    <lineage>
        <taxon>Eukaryota</taxon>
        <taxon>Viridiplantae</taxon>
        <taxon>Streptophyta</taxon>
        <taxon>Embryophyta</taxon>
        <taxon>Tracheophyta</taxon>
        <taxon>Spermatophyta</taxon>
        <taxon>Magnoliopsida</taxon>
        <taxon>eudicotyledons</taxon>
        <taxon>Gunneridae</taxon>
        <taxon>Pentapetalae</taxon>
        <taxon>rosids</taxon>
        <taxon>malvids</taxon>
        <taxon>Malvales</taxon>
        <taxon>Malvaceae</taxon>
        <taxon>Malvoideae</taxon>
        <taxon>Hibiscus</taxon>
    </lineage>
</organism>
<evidence type="ECO:0000256" key="1">
    <source>
        <dbReference type="SAM" id="MobiDB-lite"/>
    </source>
</evidence>
<keyword evidence="3" id="KW-1185">Reference proteome</keyword>
<protein>
    <submittedName>
        <fullName evidence="2">Uncharacterized protein</fullName>
    </submittedName>
</protein>
<evidence type="ECO:0000313" key="2">
    <source>
        <dbReference type="EMBL" id="KAK8488114.1"/>
    </source>
</evidence>
<gene>
    <name evidence="2" type="ORF">V6N11_057446</name>
</gene>